<organism evidence="2 3">
    <name type="scientific">Mycena belliarum</name>
    <dbReference type="NCBI Taxonomy" id="1033014"/>
    <lineage>
        <taxon>Eukaryota</taxon>
        <taxon>Fungi</taxon>
        <taxon>Dikarya</taxon>
        <taxon>Basidiomycota</taxon>
        <taxon>Agaricomycotina</taxon>
        <taxon>Agaricomycetes</taxon>
        <taxon>Agaricomycetidae</taxon>
        <taxon>Agaricales</taxon>
        <taxon>Marasmiineae</taxon>
        <taxon>Mycenaceae</taxon>
        <taxon>Mycena</taxon>
    </lineage>
</organism>
<feature type="region of interest" description="Disordered" evidence="1">
    <location>
        <begin position="64"/>
        <end position="90"/>
    </location>
</feature>
<evidence type="ECO:0000256" key="1">
    <source>
        <dbReference type="SAM" id="MobiDB-lite"/>
    </source>
</evidence>
<accession>A0AAD6XJJ0</accession>
<gene>
    <name evidence="2" type="ORF">B0H15DRAFT_866513</name>
</gene>
<evidence type="ECO:0000313" key="2">
    <source>
        <dbReference type="EMBL" id="KAJ7075535.1"/>
    </source>
</evidence>
<proteinExistence type="predicted"/>
<keyword evidence="3" id="KW-1185">Reference proteome</keyword>
<protein>
    <submittedName>
        <fullName evidence="2">Uncharacterized protein</fullName>
    </submittedName>
</protein>
<evidence type="ECO:0000313" key="3">
    <source>
        <dbReference type="Proteomes" id="UP001222325"/>
    </source>
</evidence>
<comment type="caution">
    <text evidence="2">The sequence shown here is derived from an EMBL/GenBank/DDBJ whole genome shotgun (WGS) entry which is preliminary data.</text>
</comment>
<sequence length="239" mass="26741">MRAGTRGRHEGRRHVHVCIDVRAGQRGRGRQVPFHRIGGAAERERVVRFWRRLWDGLRGRGGRRLGGGGGDGDGDWRGRGHRRSLGDRDSARLLDHRRARRYAGHRERRRRRRHGCSGACARPCLRRVRGRCGNGDVGSVCSSRGHGRRRSLVCHRLVCIVRHKSLPLLRVRHQACGTAGIGVGVGRCGRVGGVWGGRCARFSRGLYVLHGGGGWHSARCRFWLLRGVIGARHGRRVLS</sequence>
<feature type="compositionally biased region" description="Basic and acidic residues" evidence="1">
    <location>
        <begin position="74"/>
        <end position="90"/>
    </location>
</feature>
<dbReference type="AlphaFoldDB" id="A0AAD6XJJ0"/>
<name>A0AAD6XJJ0_9AGAR</name>
<dbReference type="Proteomes" id="UP001222325">
    <property type="component" value="Unassembled WGS sequence"/>
</dbReference>
<dbReference type="EMBL" id="JARJCN010000093">
    <property type="protein sequence ID" value="KAJ7075535.1"/>
    <property type="molecule type" value="Genomic_DNA"/>
</dbReference>
<reference evidence="2" key="1">
    <citation type="submission" date="2023-03" db="EMBL/GenBank/DDBJ databases">
        <title>Massive genome expansion in bonnet fungi (Mycena s.s.) driven by repeated elements and novel gene families across ecological guilds.</title>
        <authorList>
            <consortium name="Lawrence Berkeley National Laboratory"/>
            <person name="Harder C.B."/>
            <person name="Miyauchi S."/>
            <person name="Viragh M."/>
            <person name="Kuo A."/>
            <person name="Thoen E."/>
            <person name="Andreopoulos B."/>
            <person name="Lu D."/>
            <person name="Skrede I."/>
            <person name="Drula E."/>
            <person name="Henrissat B."/>
            <person name="Morin E."/>
            <person name="Kohler A."/>
            <person name="Barry K."/>
            <person name="LaButti K."/>
            <person name="Morin E."/>
            <person name="Salamov A."/>
            <person name="Lipzen A."/>
            <person name="Mereny Z."/>
            <person name="Hegedus B."/>
            <person name="Baldrian P."/>
            <person name="Stursova M."/>
            <person name="Weitz H."/>
            <person name="Taylor A."/>
            <person name="Grigoriev I.V."/>
            <person name="Nagy L.G."/>
            <person name="Martin F."/>
            <person name="Kauserud H."/>
        </authorList>
    </citation>
    <scope>NUCLEOTIDE SEQUENCE</scope>
    <source>
        <strain evidence="2">CBHHK173m</strain>
    </source>
</reference>